<dbReference type="InterPro" id="IPR000719">
    <property type="entry name" value="Prot_kinase_dom"/>
</dbReference>
<dbReference type="PROSITE" id="PS00108">
    <property type="entry name" value="PROTEIN_KINASE_ST"/>
    <property type="match status" value="1"/>
</dbReference>
<evidence type="ECO:0000256" key="6">
    <source>
        <dbReference type="ARBA" id="ARBA00023328"/>
    </source>
</evidence>
<dbReference type="GO" id="GO:0000776">
    <property type="term" value="C:kinetochore"/>
    <property type="evidence" value="ECO:0007669"/>
    <property type="project" value="UniProtKB-KW"/>
</dbReference>
<dbReference type="PANTHER" id="PTHR14030">
    <property type="entry name" value="MITOTIC CHECKPOINT SERINE/THREONINE-PROTEIN KINASE BUB1"/>
    <property type="match status" value="1"/>
</dbReference>
<evidence type="ECO:0000256" key="7">
    <source>
        <dbReference type="PROSITE-ProRule" id="PRU10141"/>
    </source>
</evidence>
<dbReference type="GO" id="GO:0051754">
    <property type="term" value="P:meiotic sister chromatid cohesion, centromeric"/>
    <property type="evidence" value="ECO:0007669"/>
    <property type="project" value="TreeGrafter"/>
</dbReference>
<name>A0A1J4MNJ1_9CRYT</name>
<keyword evidence="10" id="KW-1185">Reference proteome</keyword>
<evidence type="ECO:0000256" key="1">
    <source>
        <dbReference type="ARBA" id="ARBA00004629"/>
    </source>
</evidence>
<dbReference type="Proteomes" id="UP000186804">
    <property type="component" value="Unassembled WGS sequence"/>
</dbReference>
<comment type="subcellular location">
    <subcellularLocation>
        <location evidence="1">Chromosome</location>
        <location evidence="1">Centromere</location>
        <location evidence="1">Kinetochore</location>
    </subcellularLocation>
</comment>
<dbReference type="GeneID" id="92367195"/>
<dbReference type="InterPro" id="IPR008271">
    <property type="entry name" value="Ser/Thr_kinase_AS"/>
</dbReference>
<evidence type="ECO:0000313" key="9">
    <source>
        <dbReference type="EMBL" id="OII75766.1"/>
    </source>
</evidence>
<organism evidence="9 10">
    <name type="scientific">Cryptosporidium andersoni</name>
    <dbReference type="NCBI Taxonomy" id="117008"/>
    <lineage>
        <taxon>Eukaryota</taxon>
        <taxon>Sar</taxon>
        <taxon>Alveolata</taxon>
        <taxon>Apicomplexa</taxon>
        <taxon>Conoidasida</taxon>
        <taxon>Coccidia</taxon>
        <taxon>Eucoccidiorida</taxon>
        <taxon>Eimeriorina</taxon>
        <taxon>Cryptosporidiidae</taxon>
        <taxon>Cryptosporidium</taxon>
    </lineage>
</organism>
<evidence type="ECO:0000256" key="3">
    <source>
        <dbReference type="ARBA" id="ARBA00022741"/>
    </source>
</evidence>
<sequence>MRLWSNFSSLNNINNQAHLEINTNKRLTPYFSFNASSLRQRKVCGSQIIEDELSFEELRCMHYKAKILQAQYDSNQVKESHHTLTPASNLVNISMDTYDISCDSHNKENEQTQVKKLRGTLSNPRLEMKGQKIMVQMIKADDHIDTICEGLDLDLVDAGKNMKKELQSSLSNLSVITNEQENNSEEVDFKNMSYISCIIPLPISGSSALLTENSNFELTQKALLCTGYTQTLNPYLSYSRLFRESIMYTYLMDRYNKYSKRGLYSNSFSLYQSTISAFPSNFEAPKLCISAYKDGYSFNLSLDDTYIRKCKLIKLIGRGANAIVFLSEISTLENNIEVHSCKLAIKIQHLDLGLCIRELYCGMILNKRQKKSLKLLNSKYRDIFRRKVSVSIDDDSIVNSPFKFDTARSSISTCYQPESNFTSNRNSIESNEQSNQNNQVNILDSYSKITNLKVTHRPSTQILDDFSRLSIGSTYSTGKTSLYLSENIITKPIQLSYGVTVFCTTELHVIASNSSGLIQNIFTRNMVRNSKNNKFVSENKDEVTKVSKSIGISLLPTAEGAMSIQQIINEHYIKHCKNMDEPLVLFLIYQMIEALMGLHDMNLIHGDIKPDNILLYPETTTAQHNSDLDHIYDLNTLYKDQFTLSEQNPIHPLLPEGATLPIHMAIIDMGRSLDIGEIYNGTLFLGNCHAKGFTPPSMLEKQSWLYHIDIFGLACLAHCLITGRYMELTKLPSRDWTIYDRNYSLGKDINHFQIYYYRVKNASQCIKRNWNTPFWTQFFQETINFCPLFRHNEELVETNINTSSDEITVELRSSCRYLLKQLKEKIIEIFNSQSHFKKQLMYQLISLNNKLSGIV</sequence>
<dbReference type="EMBL" id="LRBS01000085">
    <property type="protein sequence ID" value="OII75766.1"/>
    <property type="molecule type" value="Genomic_DNA"/>
</dbReference>
<keyword evidence="2" id="KW-0158">Chromosome</keyword>
<comment type="caution">
    <text evidence="9">The sequence shown here is derived from an EMBL/GenBank/DDBJ whole genome shotgun (WGS) entry which is preliminary data.</text>
</comment>
<keyword evidence="5 7" id="KW-0067">ATP-binding</keyword>
<dbReference type="SMART" id="SM00220">
    <property type="entry name" value="S_TKc"/>
    <property type="match status" value="1"/>
</dbReference>
<reference evidence="9 10" key="1">
    <citation type="submission" date="2016-10" db="EMBL/GenBank/DDBJ databases">
        <title>Reductive evolution of mitochondrial metabolism and differential evolution of invasion-related proteins in Cryptosporidium.</title>
        <authorList>
            <person name="Liu S."/>
            <person name="Roellig D.M."/>
            <person name="Guo Y."/>
            <person name="Li N."/>
            <person name="Frace M.A."/>
            <person name="Tang K."/>
            <person name="Zhang L."/>
            <person name="Feng Y."/>
            <person name="Xiao L."/>
        </authorList>
    </citation>
    <scope>NUCLEOTIDE SEQUENCE [LARGE SCALE GENOMIC DNA]</scope>
    <source>
        <strain evidence="9">30847</strain>
    </source>
</reference>
<keyword evidence="6" id="KW-0137">Centromere</keyword>
<gene>
    <name evidence="9" type="ORF">cand_030110</name>
</gene>
<keyword evidence="3 7" id="KW-0547">Nucleotide-binding</keyword>
<dbReference type="SUPFAM" id="SSF56112">
    <property type="entry name" value="Protein kinase-like (PK-like)"/>
    <property type="match status" value="1"/>
</dbReference>
<proteinExistence type="predicted"/>
<feature type="domain" description="Protein kinase" evidence="8">
    <location>
        <begin position="310"/>
        <end position="855"/>
    </location>
</feature>
<dbReference type="InterPro" id="IPR015661">
    <property type="entry name" value="Bub1/Mad3"/>
</dbReference>
<dbReference type="GO" id="GO:0032991">
    <property type="term" value="C:protein-containing complex"/>
    <property type="evidence" value="ECO:0007669"/>
    <property type="project" value="UniProtKB-ARBA"/>
</dbReference>
<dbReference type="GO" id="GO:0007094">
    <property type="term" value="P:mitotic spindle assembly checkpoint signaling"/>
    <property type="evidence" value="ECO:0007669"/>
    <property type="project" value="InterPro"/>
</dbReference>
<evidence type="ECO:0000313" key="10">
    <source>
        <dbReference type="Proteomes" id="UP000186804"/>
    </source>
</evidence>
<dbReference type="InterPro" id="IPR017441">
    <property type="entry name" value="Protein_kinase_ATP_BS"/>
</dbReference>
<keyword evidence="4" id="KW-0995">Kinetochore</keyword>
<accession>A0A1J4MNJ1</accession>
<protein>
    <recommendedName>
        <fullName evidence="8">Protein kinase domain-containing protein</fullName>
    </recommendedName>
</protein>
<dbReference type="OrthoDB" id="248495at2759"/>
<dbReference type="PANTHER" id="PTHR14030:SF4">
    <property type="entry name" value="BUB1 KINASE, ISOFORM A-RELATED"/>
    <property type="match status" value="1"/>
</dbReference>
<dbReference type="GO" id="GO:0004672">
    <property type="term" value="F:protein kinase activity"/>
    <property type="evidence" value="ECO:0007669"/>
    <property type="project" value="InterPro"/>
</dbReference>
<feature type="binding site" evidence="7">
    <location>
        <position position="346"/>
    </location>
    <ligand>
        <name>ATP</name>
        <dbReference type="ChEBI" id="CHEBI:30616"/>
    </ligand>
</feature>
<dbReference type="PROSITE" id="PS00107">
    <property type="entry name" value="PROTEIN_KINASE_ATP"/>
    <property type="match status" value="1"/>
</dbReference>
<dbReference type="VEuPathDB" id="CryptoDB:cand_030110"/>
<evidence type="ECO:0000256" key="5">
    <source>
        <dbReference type="ARBA" id="ARBA00022840"/>
    </source>
</evidence>
<dbReference type="Gene3D" id="1.10.510.10">
    <property type="entry name" value="Transferase(Phosphotransferase) domain 1"/>
    <property type="match status" value="1"/>
</dbReference>
<dbReference type="GO" id="GO:0005524">
    <property type="term" value="F:ATP binding"/>
    <property type="evidence" value="ECO:0007669"/>
    <property type="project" value="UniProtKB-UniRule"/>
</dbReference>
<dbReference type="PROSITE" id="PS50011">
    <property type="entry name" value="PROTEIN_KINASE_DOM"/>
    <property type="match status" value="1"/>
</dbReference>
<dbReference type="AlphaFoldDB" id="A0A1J4MNJ1"/>
<dbReference type="RefSeq" id="XP_067067612.1">
    <property type="nucleotide sequence ID" value="XM_067213238.1"/>
</dbReference>
<evidence type="ECO:0000259" key="8">
    <source>
        <dbReference type="PROSITE" id="PS50011"/>
    </source>
</evidence>
<evidence type="ECO:0000256" key="2">
    <source>
        <dbReference type="ARBA" id="ARBA00022454"/>
    </source>
</evidence>
<dbReference type="Pfam" id="PF00069">
    <property type="entry name" value="Pkinase"/>
    <property type="match status" value="1"/>
</dbReference>
<evidence type="ECO:0000256" key="4">
    <source>
        <dbReference type="ARBA" id="ARBA00022838"/>
    </source>
</evidence>
<dbReference type="InterPro" id="IPR011009">
    <property type="entry name" value="Kinase-like_dom_sf"/>
</dbReference>